<dbReference type="Proteomes" id="UP001163603">
    <property type="component" value="Chromosome 2"/>
</dbReference>
<organism evidence="1 2">
    <name type="scientific">Pistacia integerrima</name>
    <dbReference type="NCBI Taxonomy" id="434235"/>
    <lineage>
        <taxon>Eukaryota</taxon>
        <taxon>Viridiplantae</taxon>
        <taxon>Streptophyta</taxon>
        <taxon>Embryophyta</taxon>
        <taxon>Tracheophyta</taxon>
        <taxon>Spermatophyta</taxon>
        <taxon>Magnoliopsida</taxon>
        <taxon>eudicotyledons</taxon>
        <taxon>Gunneridae</taxon>
        <taxon>Pentapetalae</taxon>
        <taxon>rosids</taxon>
        <taxon>malvids</taxon>
        <taxon>Sapindales</taxon>
        <taxon>Anacardiaceae</taxon>
        <taxon>Pistacia</taxon>
    </lineage>
</organism>
<dbReference type="EMBL" id="CM047737">
    <property type="protein sequence ID" value="KAJ0047916.1"/>
    <property type="molecule type" value="Genomic_DNA"/>
</dbReference>
<gene>
    <name evidence="1" type="ORF">Pint_15758</name>
</gene>
<proteinExistence type="predicted"/>
<evidence type="ECO:0000313" key="2">
    <source>
        <dbReference type="Proteomes" id="UP001163603"/>
    </source>
</evidence>
<sequence>MPTKMAKFCREKAVLITVYVEKPRRRRVLSNQHHHHHHHHHHYLLRGSGKGYNRRAELLRYSQSLRESVRPAASSSSSSSTTLLLPKPTSPKNQQPTTKVSN</sequence>
<accession>A0ACC0Z9U3</accession>
<evidence type="ECO:0000313" key="1">
    <source>
        <dbReference type="EMBL" id="KAJ0047916.1"/>
    </source>
</evidence>
<protein>
    <submittedName>
        <fullName evidence="1">Uncharacterized protein</fullName>
    </submittedName>
</protein>
<name>A0ACC0Z9U3_9ROSI</name>
<reference evidence="2" key="1">
    <citation type="journal article" date="2023" name="G3 (Bethesda)">
        <title>Genome assembly and association tests identify interacting loci associated with vigor, precocity, and sex in interspecific pistachio rootstocks.</title>
        <authorList>
            <person name="Palmer W."/>
            <person name="Jacygrad E."/>
            <person name="Sagayaradj S."/>
            <person name="Cavanaugh K."/>
            <person name="Han R."/>
            <person name="Bertier L."/>
            <person name="Beede B."/>
            <person name="Kafkas S."/>
            <person name="Golino D."/>
            <person name="Preece J."/>
            <person name="Michelmore R."/>
        </authorList>
    </citation>
    <scope>NUCLEOTIDE SEQUENCE [LARGE SCALE GENOMIC DNA]</scope>
</reference>
<comment type="caution">
    <text evidence="1">The sequence shown here is derived from an EMBL/GenBank/DDBJ whole genome shotgun (WGS) entry which is preliminary data.</text>
</comment>
<keyword evidence="2" id="KW-1185">Reference proteome</keyword>